<dbReference type="EMBL" id="BMWY01000001">
    <property type="protein sequence ID" value="GGZ45381.1"/>
    <property type="molecule type" value="Genomic_DNA"/>
</dbReference>
<gene>
    <name evidence="1" type="ORF">GCM10008088_03280</name>
</gene>
<proteinExistence type="predicted"/>
<sequence>MKVREFYYEGEQISTIKNSLAGEVSSVKKTSDKLYCYILKKHFKAENVVIDYHRKIAFLQYSYNNHQVTDDKILVANTRIAEVHYNNLRDLLLTCLQKNRKNISFYNQVRGYNHKPILTSKN</sequence>
<keyword evidence="2" id="KW-1185">Reference proteome</keyword>
<evidence type="ECO:0000313" key="2">
    <source>
        <dbReference type="Proteomes" id="UP000615593"/>
    </source>
</evidence>
<protein>
    <submittedName>
        <fullName evidence="1">Uncharacterized protein</fullName>
    </submittedName>
</protein>
<accession>A0ABQ3BLD2</accession>
<comment type="caution">
    <text evidence="1">The sequence shown here is derived from an EMBL/GenBank/DDBJ whole genome shotgun (WGS) entry which is preliminary data.</text>
</comment>
<evidence type="ECO:0000313" key="1">
    <source>
        <dbReference type="EMBL" id="GGZ45381.1"/>
    </source>
</evidence>
<reference evidence="2" key="1">
    <citation type="journal article" date="2019" name="Int. J. Syst. Evol. Microbiol.">
        <title>The Global Catalogue of Microorganisms (GCM) 10K type strain sequencing project: providing services to taxonomists for standard genome sequencing and annotation.</title>
        <authorList>
            <consortium name="The Broad Institute Genomics Platform"/>
            <consortium name="The Broad Institute Genome Sequencing Center for Infectious Disease"/>
            <person name="Wu L."/>
            <person name="Ma J."/>
        </authorList>
    </citation>
    <scope>NUCLEOTIDE SEQUENCE [LARGE SCALE GENOMIC DNA]</scope>
    <source>
        <strain evidence="2">KCTC 12708</strain>
    </source>
</reference>
<dbReference type="RefSeq" id="WP_027885947.1">
    <property type="nucleotide sequence ID" value="NZ_BMWY01000001.1"/>
</dbReference>
<name>A0ABQ3BLD2_9FLAO</name>
<dbReference type="Proteomes" id="UP000615593">
    <property type="component" value="Unassembled WGS sequence"/>
</dbReference>
<organism evidence="1 2">
    <name type="scientific">Mesonia mobilis</name>
    <dbReference type="NCBI Taxonomy" id="369791"/>
    <lineage>
        <taxon>Bacteria</taxon>
        <taxon>Pseudomonadati</taxon>
        <taxon>Bacteroidota</taxon>
        <taxon>Flavobacteriia</taxon>
        <taxon>Flavobacteriales</taxon>
        <taxon>Flavobacteriaceae</taxon>
        <taxon>Mesonia</taxon>
    </lineage>
</organism>
<dbReference type="GeneID" id="94367972"/>